<dbReference type="EMBL" id="WUEY01000009">
    <property type="protein sequence ID" value="NEI71859.1"/>
    <property type="molecule type" value="Genomic_DNA"/>
</dbReference>
<dbReference type="AlphaFoldDB" id="A0A6L9U8Z2"/>
<evidence type="ECO:0000313" key="1">
    <source>
        <dbReference type="EMBL" id="NEI71859.1"/>
    </source>
</evidence>
<reference evidence="1 2" key="1">
    <citation type="submission" date="2019-12" db="EMBL/GenBank/DDBJ databases">
        <title>Rhizobium genotypes associated with high levels of biological nitrogen fixation by grain legumes in a temperate-maritime cropping system.</title>
        <authorList>
            <person name="Maluk M."/>
            <person name="Francesc Ferrando Molina F."/>
            <person name="Lopez Del Egido L."/>
            <person name="Lafos M."/>
            <person name="Langarica-Fuentes A."/>
            <person name="Gebre Yohannes G."/>
            <person name="Young M.W."/>
            <person name="Martin P."/>
            <person name="Gantlett R."/>
            <person name="Kenicer G."/>
            <person name="Hawes C."/>
            <person name="Begg G.S."/>
            <person name="Quilliam R.S."/>
            <person name="Squire G.R."/>
            <person name="Poole P.S."/>
            <person name="Young P.W."/>
            <person name="Iannetta P.M."/>
            <person name="James E.K."/>
        </authorList>
    </citation>
    <scope>NUCLEOTIDE SEQUENCE [LARGE SCALE GENOMIC DNA]</scope>
    <source>
        <strain evidence="1 2">JHI1118</strain>
    </source>
</reference>
<accession>A0A6L9U8Z2</accession>
<evidence type="ECO:0000313" key="2">
    <source>
        <dbReference type="Proteomes" id="UP000483035"/>
    </source>
</evidence>
<sequence>MSELQNKAVALVVQSEGDIGSQTSSHRSAILLDKALDLYFALGGDAESALALVVEKYTASRLRIDSAIANVMIELAVVSRLNDLDMVQATYNRLDAELVAPNGGLLAEK</sequence>
<dbReference type="Proteomes" id="UP000483035">
    <property type="component" value="Unassembled WGS sequence"/>
</dbReference>
<gene>
    <name evidence="1" type="ORF">GR212_19935</name>
</gene>
<comment type="caution">
    <text evidence="1">The sequence shown here is derived from an EMBL/GenBank/DDBJ whole genome shotgun (WGS) entry which is preliminary data.</text>
</comment>
<dbReference type="RefSeq" id="WP_163988604.1">
    <property type="nucleotide sequence ID" value="NZ_WUEY01000009.1"/>
</dbReference>
<organism evidence="1 2">
    <name type="scientific">Rhizobium lusitanum</name>
    <dbReference type="NCBI Taxonomy" id="293958"/>
    <lineage>
        <taxon>Bacteria</taxon>
        <taxon>Pseudomonadati</taxon>
        <taxon>Pseudomonadota</taxon>
        <taxon>Alphaproteobacteria</taxon>
        <taxon>Hyphomicrobiales</taxon>
        <taxon>Rhizobiaceae</taxon>
        <taxon>Rhizobium/Agrobacterium group</taxon>
        <taxon>Rhizobium</taxon>
    </lineage>
</organism>
<protein>
    <submittedName>
        <fullName evidence="1">Uncharacterized protein</fullName>
    </submittedName>
</protein>
<proteinExistence type="predicted"/>
<name>A0A6L9U8Z2_9HYPH</name>